<dbReference type="PROSITE" id="PS51352">
    <property type="entry name" value="THIOREDOXIN_2"/>
    <property type="match status" value="1"/>
</dbReference>
<dbReference type="SUPFAM" id="SSF52833">
    <property type="entry name" value="Thioredoxin-like"/>
    <property type="match status" value="1"/>
</dbReference>
<dbReference type="CDD" id="cd03020">
    <property type="entry name" value="DsbA_DsbC_DsbG"/>
    <property type="match status" value="1"/>
</dbReference>
<gene>
    <name evidence="5" type="ORF">AB6T85_22380</name>
</gene>
<feature type="region of interest" description="Disordered" evidence="2">
    <location>
        <begin position="154"/>
        <end position="177"/>
    </location>
</feature>
<keyword evidence="3" id="KW-0472">Membrane</keyword>
<accession>A0ABV4EDZ1</accession>
<dbReference type="Gene3D" id="3.40.30.10">
    <property type="entry name" value="Glutaredoxin"/>
    <property type="match status" value="1"/>
</dbReference>
<feature type="domain" description="Thioredoxin" evidence="4">
    <location>
        <begin position="151"/>
        <end position="341"/>
    </location>
</feature>
<protein>
    <recommendedName>
        <fullName evidence="1">Thiol:disulfide interchange protein</fullName>
    </recommendedName>
</protein>
<keyword evidence="3" id="KW-1133">Transmembrane helix</keyword>
<keyword evidence="1" id="KW-0732">Signal</keyword>
<dbReference type="EMBL" id="JBGFFX010000019">
    <property type="protein sequence ID" value="MEY8773154.1"/>
    <property type="molecule type" value="Genomic_DNA"/>
</dbReference>
<reference evidence="5 6" key="1">
    <citation type="submission" date="2024-07" db="EMBL/GenBank/DDBJ databases">
        <authorList>
            <person name="Hebao G."/>
        </authorList>
    </citation>
    <scope>NUCLEOTIDE SEQUENCE [LARGE SCALE GENOMIC DNA]</scope>
    <source>
        <strain evidence="5 6">ACCC 02193</strain>
    </source>
</reference>
<comment type="subcellular location">
    <subcellularLocation>
        <location evidence="1">Periplasm</location>
    </subcellularLocation>
</comment>
<dbReference type="RefSeq" id="WP_369896762.1">
    <property type="nucleotide sequence ID" value="NZ_JBGFFX010000019.1"/>
</dbReference>
<dbReference type="InterPro" id="IPR012336">
    <property type="entry name" value="Thioredoxin-like_fold"/>
</dbReference>
<evidence type="ECO:0000256" key="1">
    <source>
        <dbReference type="RuleBase" id="RU364038"/>
    </source>
</evidence>
<dbReference type="InterPro" id="IPR036249">
    <property type="entry name" value="Thioredoxin-like_sf"/>
</dbReference>
<dbReference type="Pfam" id="PF13098">
    <property type="entry name" value="Thioredoxin_2"/>
    <property type="match status" value="1"/>
</dbReference>
<keyword evidence="1" id="KW-0574">Periplasm</keyword>
<keyword evidence="3" id="KW-0812">Transmembrane</keyword>
<evidence type="ECO:0000313" key="6">
    <source>
        <dbReference type="Proteomes" id="UP001565243"/>
    </source>
</evidence>
<dbReference type="Proteomes" id="UP001565243">
    <property type="component" value="Unassembled WGS sequence"/>
</dbReference>
<comment type="function">
    <text evidence="1">Required for disulfide bond formation in some periplasmic proteins. Acts by transferring its disulfide bond to other proteins and is reduced in the process.</text>
</comment>
<evidence type="ECO:0000256" key="2">
    <source>
        <dbReference type="SAM" id="MobiDB-lite"/>
    </source>
</evidence>
<evidence type="ECO:0000256" key="3">
    <source>
        <dbReference type="SAM" id="Phobius"/>
    </source>
</evidence>
<sequence length="341" mass="37720">MNQSRPDRHLPPESITWNFKRGTMKLTVKTDRNTLYLSSDGSYQEHALHTFPLSACHFGLEQDLSSGHTLTHRGLNGEAAQLFRFENEYQAIEALTGIRKKLRLQRGLNSARRLATFVFWPVTALAFIVSVNGALMNMNRTAQLPADMYIPVPGQQAAPQQAPASPQPQAQKQPEAPKNLAGNDILALKDAVTDGRFTVSLSAGHKHTLYVFSDPMCPHCRDLEPRLQELSKRYNVEIFPVSAFGGLRSVVRTSMVLDTAKKDRVKRWQDVISMGMTTMDPKFDDPKAVPETTGARLSEANDMAYNKFGFIGTPSIVADTGDVLPVAVVLDDAQLQQALGE</sequence>
<comment type="caution">
    <text evidence="5">The sequence shown here is derived from an EMBL/GenBank/DDBJ whole genome shotgun (WGS) entry which is preliminary data.</text>
</comment>
<organism evidence="5 6">
    <name type="scientific">Erwinia aeris</name>
    <dbReference type="NCBI Taxonomy" id="3239803"/>
    <lineage>
        <taxon>Bacteria</taxon>
        <taxon>Pseudomonadati</taxon>
        <taxon>Pseudomonadota</taxon>
        <taxon>Gammaproteobacteria</taxon>
        <taxon>Enterobacterales</taxon>
        <taxon>Erwiniaceae</taxon>
        <taxon>Erwinia</taxon>
    </lineage>
</organism>
<proteinExistence type="inferred from homology"/>
<feature type="transmembrane region" description="Helical" evidence="3">
    <location>
        <begin position="114"/>
        <end position="135"/>
    </location>
</feature>
<evidence type="ECO:0000313" key="5">
    <source>
        <dbReference type="EMBL" id="MEY8773154.1"/>
    </source>
</evidence>
<comment type="similarity">
    <text evidence="1">Belongs to the thioredoxin family. DsbC subfamily.</text>
</comment>
<dbReference type="InterPro" id="IPR013766">
    <property type="entry name" value="Thioredoxin_domain"/>
</dbReference>
<name>A0ABV4EDZ1_9GAMM</name>
<keyword evidence="6" id="KW-1185">Reference proteome</keyword>
<evidence type="ECO:0000259" key="4">
    <source>
        <dbReference type="PROSITE" id="PS51352"/>
    </source>
</evidence>
<dbReference type="InterPro" id="IPR033954">
    <property type="entry name" value="DiS-bond_Isoase_DsbC/G"/>
</dbReference>
<keyword evidence="1" id="KW-0676">Redox-active center</keyword>